<dbReference type="EMBL" id="CAXITT010000459">
    <property type="protein sequence ID" value="CAL1541906.1"/>
    <property type="molecule type" value="Genomic_DNA"/>
</dbReference>
<comment type="caution">
    <text evidence="2">The sequence shown here is derived from an EMBL/GenBank/DDBJ whole genome shotgun (WGS) entry which is preliminary data.</text>
</comment>
<gene>
    <name evidence="2" type="ORF">GSLYS_00015512001</name>
</gene>
<dbReference type="InterPro" id="IPR032940">
    <property type="entry name" value="CAMSAP"/>
</dbReference>
<dbReference type="PANTHER" id="PTHR21595:SF0">
    <property type="entry name" value="PATRONIN"/>
    <property type="match status" value="1"/>
</dbReference>
<sequence>MATNVVDSPSCEFVESDVIEIIPADEYDSNRAKLRSSLSWLLSKVYGSNVPKELQDPFYQTAEVKKLFPLF</sequence>
<dbReference type="GO" id="GO:0007026">
    <property type="term" value="P:negative regulation of microtubule depolymerization"/>
    <property type="evidence" value="ECO:0007669"/>
    <property type="project" value="TreeGrafter"/>
</dbReference>
<dbReference type="Pfam" id="PF25532">
    <property type="entry name" value="CH_CAMSAP2_N"/>
    <property type="match status" value="1"/>
</dbReference>
<keyword evidence="3" id="KW-1185">Reference proteome</keyword>
<dbReference type="PANTHER" id="PTHR21595">
    <property type="entry name" value="PATRONIN"/>
    <property type="match status" value="1"/>
</dbReference>
<evidence type="ECO:0000313" key="3">
    <source>
        <dbReference type="Proteomes" id="UP001497497"/>
    </source>
</evidence>
<dbReference type="GO" id="GO:0051011">
    <property type="term" value="F:microtubule minus-end binding"/>
    <property type="evidence" value="ECO:0007669"/>
    <property type="project" value="TreeGrafter"/>
</dbReference>
<dbReference type="Proteomes" id="UP001497497">
    <property type="component" value="Unassembled WGS sequence"/>
</dbReference>
<proteinExistence type="predicted"/>
<evidence type="ECO:0000313" key="2">
    <source>
        <dbReference type="EMBL" id="CAL1541906.1"/>
    </source>
</evidence>
<name>A0AAV2I5E6_LYMST</name>
<reference evidence="2 3" key="1">
    <citation type="submission" date="2024-04" db="EMBL/GenBank/DDBJ databases">
        <authorList>
            <consortium name="Genoscope - CEA"/>
            <person name="William W."/>
        </authorList>
    </citation>
    <scope>NUCLEOTIDE SEQUENCE [LARGE SCALE GENOMIC DNA]</scope>
</reference>
<organism evidence="2 3">
    <name type="scientific">Lymnaea stagnalis</name>
    <name type="common">Great pond snail</name>
    <name type="synonym">Helix stagnalis</name>
    <dbReference type="NCBI Taxonomy" id="6523"/>
    <lineage>
        <taxon>Eukaryota</taxon>
        <taxon>Metazoa</taxon>
        <taxon>Spiralia</taxon>
        <taxon>Lophotrochozoa</taxon>
        <taxon>Mollusca</taxon>
        <taxon>Gastropoda</taxon>
        <taxon>Heterobranchia</taxon>
        <taxon>Euthyneura</taxon>
        <taxon>Panpulmonata</taxon>
        <taxon>Hygrophila</taxon>
        <taxon>Lymnaeoidea</taxon>
        <taxon>Lymnaeidae</taxon>
        <taxon>Lymnaea</taxon>
    </lineage>
</organism>
<accession>A0AAV2I5E6</accession>
<protein>
    <recommendedName>
        <fullName evidence="1">CASAMP N-terminal domain-containing protein</fullName>
    </recommendedName>
</protein>
<dbReference type="AlphaFoldDB" id="A0AAV2I5E6"/>
<dbReference type="InterPro" id="IPR058042">
    <property type="entry name" value="CAMSAP_N"/>
</dbReference>
<feature type="domain" description="CASAMP N-terminal" evidence="1">
    <location>
        <begin position="18"/>
        <end position="64"/>
    </location>
</feature>
<dbReference type="GO" id="GO:0036449">
    <property type="term" value="C:microtubule minus-end"/>
    <property type="evidence" value="ECO:0007669"/>
    <property type="project" value="TreeGrafter"/>
</dbReference>
<dbReference type="GO" id="GO:0031122">
    <property type="term" value="P:cytoplasmic microtubule organization"/>
    <property type="evidence" value="ECO:0007669"/>
    <property type="project" value="TreeGrafter"/>
</dbReference>
<dbReference type="GO" id="GO:0005516">
    <property type="term" value="F:calmodulin binding"/>
    <property type="evidence" value="ECO:0007669"/>
    <property type="project" value="InterPro"/>
</dbReference>
<evidence type="ECO:0000259" key="1">
    <source>
        <dbReference type="Pfam" id="PF25532"/>
    </source>
</evidence>